<protein>
    <submittedName>
        <fullName evidence="2">Uncharacterized protein</fullName>
    </submittedName>
</protein>
<accession>A0A1R2BJW3</accession>
<evidence type="ECO:0000256" key="1">
    <source>
        <dbReference type="SAM" id="Coils"/>
    </source>
</evidence>
<proteinExistence type="predicted"/>
<organism evidence="2 3">
    <name type="scientific">Stentor coeruleus</name>
    <dbReference type="NCBI Taxonomy" id="5963"/>
    <lineage>
        <taxon>Eukaryota</taxon>
        <taxon>Sar</taxon>
        <taxon>Alveolata</taxon>
        <taxon>Ciliophora</taxon>
        <taxon>Postciliodesmatophora</taxon>
        <taxon>Heterotrichea</taxon>
        <taxon>Heterotrichida</taxon>
        <taxon>Stentoridae</taxon>
        <taxon>Stentor</taxon>
    </lineage>
</organism>
<gene>
    <name evidence="2" type="ORF">SteCoe_23461</name>
</gene>
<evidence type="ECO:0000313" key="2">
    <source>
        <dbReference type="EMBL" id="OMJ77059.1"/>
    </source>
</evidence>
<comment type="caution">
    <text evidence="2">The sequence shown here is derived from an EMBL/GenBank/DDBJ whole genome shotgun (WGS) entry which is preliminary data.</text>
</comment>
<keyword evidence="3" id="KW-1185">Reference proteome</keyword>
<reference evidence="2 3" key="1">
    <citation type="submission" date="2016-11" db="EMBL/GenBank/DDBJ databases">
        <title>The macronuclear genome of Stentor coeruleus: a giant cell with tiny introns.</title>
        <authorList>
            <person name="Slabodnick M."/>
            <person name="Ruby J.G."/>
            <person name="Reiff S.B."/>
            <person name="Swart E.C."/>
            <person name="Gosai S."/>
            <person name="Prabakaran S."/>
            <person name="Witkowska E."/>
            <person name="Larue G.E."/>
            <person name="Fisher S."/>
            <person name="Freeman R.M."/>
            <person name="Gunawardena J."/>
            <person name="Chu W."/>
            <person name="Stover N.A."/>
            <person name="Gregory B.D."/>
            <person name="Nowacki M."/>
            <person name="Derisi J."/>
            <person name="Roy S.W."/>
            <person name="Marshall W.F."/>
            <person name="Sood P."/>
        </authorList>
    </citation>
    <scope>NUCLEOTIDE SEQUENCE [LARGE SCALE GENOMIC DNA]</scope>
    <source>
        <strain evidence="2">WM001</strain>
    </source>
</reference>
<name>A0A1R2BJW3_9CILI</name>
<dbReference type="Proteomes" id="UP000187209">
    <property type="component" value="Unassembled WGS sequence"/>
</dbReference>
<feature type="coiled-coil region" evidence="1">
    <location>
        <begin position="91"/>
        <end position="150"/>
    </location>
</feature>
<dbReference type="EMBL" id="MPUH01000596">
    <property type="protein sequence ID" value="OMJ77059.1"/>
    <property type="molecule type" value="Genomic_DNA"/>
</dbReference>
<sequence length="226" mass="26059">MDFHSSPRAKIRVVAYHPTQTSLEKSNNQLTPTGTRQCSSFIESKKNQKSSTVGMQKSLKIFKAKIDPQIQVISRPRKISGLRNTIVNIANESQLQEIRNLKSEISTLKVSLDTASTQIENLKESYEKKIKDLQDENNHYKRELFRLVDLIVGSSEISNKFRKELCEFLKARNIYKGLELSKIFDDNKRLVFELNPFEVVTAYKSEESTARFQSLPEAQLILYLKI</sequence>
<keyword evidence="1" id="KW-0175">Coiled coil</keyword>
<evidence type="ECO:0000313" key="3">
    <source>
        <dbReference type="Proteomes" id="UP000187209"/>
    </source>
</evidence>
<dbReference type="AlphaFoldDB" id="A0A1R2BJW3"/>